<evidence type="ECO:0000313" key="3">
    <source>
        <dbReference type="Proteomes" id="UP001058974"/>
    </source>
</evidence>
<feature type="domain" description="Retrovirus-related Pol polyprotein from transposon TNT 1-94-like beta-barrel" evidence="1">
    <location>
        <begin position="33"/>
        <end position="112"/>
    </location>
</feature>
<accession>A0A9D4XQ61</accession>
<dbReference type="InterPro" id="IPR054722">
    <property type="entry name" value="PolX-like_BBD"/>
</dbReference>
<dbReference type="Proteomes" id="UP001058974">
    <property type="component" value="Chromosome 4"/>
</dbReference>
<dbReference type="Gramene" id="Psat04G0614500-T1">
    <property type="protein sequence ID" value="KAI5423025.1"/>
    <property type="gene ID" value="KIW84_046145"/>
</dbReference>
<comment type="caution">
    <text evidence="2">The sequence shown here is derived from an EMBL/GenBank/DDBJ whole genome shotgun (WGS) entry which is preliminary data.</text>
</comment>
<reference evidence="2 3" key="1">
    <citation type="journal article" date="2022" name="Nat. Genet.">
        <title>Improved pea reference genome and pan-genome highlight genomic features and evolutionary characteristics.</title>
        <authorList>
            <person name="Yang T."/>
            <person name="Liu R."/>
            <person name="Luo Y."/>
            <person name="Hu S."/>
            <person name="Wang D."/>
            <person name="Wang C."/>
            <person name="Pandey M.K."/>
            <person name="Ge S."/>
            <person name="Xu Q."/>
            <person name="Li N."/>
            <person name="Li G."/>
            <person name="Huang Y."/>
            <person name="Saxena R.K."/>
            <person name="Ji Y."/>
            <person name="Li M."/>
            <person name="Yan X."/>
            <person name="He Y."/>
            <person name="Liu Y."/>
            <person name="Wang X."/>
            <person name="Xiang C."/>
            <person name="Varshney R.K."/>
            <person name="Ding H."/>
            <person name="Gao S."/>
            <person name="Zong X."/>
        </authorList>
    </citation>
    <scope>NUCLEOTIDE SEQUENCE [LARGE SCALE GENOMIC DNA]</scope>
    <source>
        <strain evidence="2 3">cv. Zhongwan 6</strain>
    </source>
</reference>
<protein>
    <recommendedName>
        <fullName evidence="1">Retrovirus-related Pol polyprotein from transposon TNT 1-94-like beta-barrel domain-containing protein</fullName>
    </recommendedName>
</protein>
<dbReference type="Pfam" id="PF22936">
    <property type="entry name" value="Pol_BBD"/>
    <property type="match status" value="1"/>
</dbReference>
<keyword evidence="3" id="KW-1185">Reference proteome</keyword>
<dbReference type="AlphaFoldDB" id="A0A9D4XQ61"/>
<gene>
    <name evidence="2" type="ORF">KIW84_046145</name>
</gene>
<name>A0A9D4XQ61_PEA</name>
<sequence>MRREANYVEFDDSEELLLMTLAEVEGDGHKGVWFLDSGCSNHMTGNKGWFCEINESFRHTVKLGNNSKLAVMGKGNIRFEVEGMTQLISDVCFVPELSSNLLSIGQLQEKGVDIRIKGGMCKVYHPQRGLIMNTRMTVNGLFIVFAFRKPLSSKCMKEEQLRENTKKRWRLTAKNNKKNNLQQLSQILKILMDQILIQKFLKEETEEDPRGCMTMRVEQNFRKKK</sequence>
<organism evidence="2 3">
    <name type="scientific">Pisum sativum</name>
    <name type="common">Garden pea</name>
    <name type="synonym">Lathyrus oleraceus</name>
    <dbReference type="NCBI Taxonomy" id="3888"/>
    <lineage>
        <taxon>Eukaryota</taxon>
        <taxon>Viridiplantae</taxon>
        <taxon>Streptophyta</taxon>
        <taxon>Embryophyta</taxon>
        <taxon>Tracheophyta</taxon>
        <taxon>Spermatophyta</taxon>
        <taxon>Magnoliopsida</taxon>
        <taxon>eudicotyledons</taxon>
        <taxon>Gunneridae</taxon>
        <taxon>Pentapetalae</taxon>
        <taxon>rosids</taxon>
        <taxon>fabids</taxon>
        <taxon>Fabales</taxon>
        <taxon>Fabaceae</taxon>
        <taxon>Papilionoideae</taxon>
        <taxon>50 kb inversion clade</taxon>
        <taxon>NPAAA clade</taxon>
        <taxon>Hologalegina</taxon>
        <taxon>IRL clade</taxon>
        <taxon>Fabeae</taxon>
        <taxon>Lathyrus</taxon>
    </lineage>
</organism>
<evidence type="ECO:0000259" key="1">
    <source>
        <dbReference type="Pfam" id="PF22936"/>
    </source>
</evidence>
<proteinExistence type="predicted"/>
<dbReference type="EMBL" id="JAMSHJ010000004">
    <property type="protein sequence ID" value="KAI5423025.1"/>
    <property type="molecule type" value="Genomic_DNA"/>
</dbReference>
<evidence type="ECO:0000313" key="2">
    <source>
        <dbReference type="EMBL" id="KAI5423025.1"/>
    </source>
</evidence>